<comment type="caution">
    <text evidence="2">The sequence shown here is derived from an EMBL/GenBank/DDBJ whole genome shotgun (WGS) entry which is preliminary data.</text>
</comment>
<evidence type="ECO:0000313" key="3">
    <source>
        <dbReference type="EMBL" id="TVU46704.1"/>
    </source>
</evidence>
<dbReference type="AlphaFoldDB" id="A0A5J9WDA1"/>
<feature type="compositionally biased region" description="Polar residues" evidence="1">
    <location>
        <begin position="91"/>
        <end position="108"/>
    </location>
</feature>
<dbReference type="GO" id="GO:0042752">
    <property type="term" value="P:regulation of circadian rhythm"/>
    <property type="evidence" value="ECO:0007669"/>
    <property type="project" value="InterPro"/>
</dbReference>
<feature type="region of interest" description="Disordered" evidence="1">
    <location>
        <begin position="153"/>
        <end position="199"/>
    </location>
</feature>
<feature type="compositionally biased region" description="Polar residues" evidence="1">
    <location>
        <begin position="188"/>
        <end position="199"/>
    </location>
</feature>
<evidence type="ECO:0000313" key="4">
    <source>
        <dbReference type="Proteomes" id="UP000324897"/>
    </source>
</evidence>
<accession>A0A5J9WDA1</accession>
<dbReference type="Gramene" id="TVU46704">
    <property type="protein sequence ID" value="TVU46704"/>
    <property type="gene ID" value="EJB05_06255"/>
</dbReference>
<keyword evidence="4" id="KW-1185">Reference proteome</keyword>
<proteinExistence type="predicted"/>
<dbReference type="InterPro" id="IPR044678">
    <property type="entry name" value="COR27/28"/>
</dbReference>
<feature type="region of interest" description="Disordered" evidence="1">
    <location>
        <begin position="83"/>
        <end position="139"/>
    </location>
</feature>
<dbReference type="OrthoDB" id="1923282at2759"/>
<dbReference type="PANTHER" id="PTHR33676">
    <property type="entry name" value="COLD REGULATED PROTEIN 27"/>
    <property type="match status" value="1"/>
</dbReference>
<dbReference type="GO" id="GO:0009409">
    <property type="term" value="P:response to cold"/>
    <property type="evidence" value="ECO:0007669"/>
    <property type="project" value="InterPro"/>
</dbReference>
<evidence type="ECO:0000256" key="1">
    <source>
        <dbReference type="SAM" id="MobiDB-lite"/>
    </source>
</evidence>
<reference evidence="2 4" key="1">
    <citation type="journal article" date="2019" name="Sci. Rep.">
        <title>A high-quality genome of Eragrostis curvula grass provides insights into Poaceae evolution and supports new strategies to enhance forage quality.</title>
        <authorList>
            <person name="Carballo J."/>
            <person name="Santos B.A.C.M."/>
            <person name="Zappacosta D."/>
            <person name="Garbus I."/>
            <person name="Selva J.P."/>
            <person name="Gallo C.A."/>
            <person name="Diaz A."/>
            <person name="Albertini E."/>
            <person name="Caccamo M."/>
            <person name="Echenique V."/>
        </authorList>
    </citation>
    <scope>NUCLEOTIDE SEQUENCE [LARGE SCALE GENOMIC DNA]</scope>
    <source>
        <strain evidence="4">cv. Victoria</strain>
        <tissue evidence="2">Leaf</tissue>
    </source>
</reference>
<name>A0A5J9WDA1_9POAL</name>
<sequence>MGERLPSDSLRFGNTMEVGSSTGWTDEKHMRYITSLEESFVNQLYNGDVSSMGLLCQYPDAWHKTSYSGNGRNTKVDQGYWGMPETDRGGSRSSQAEYPGSPSCSGYQENGIASFMNDDTSTNCPQQEGTMNHTRSKNTGRFAASYLRWHGRSLPRRTESSGQNFIDGETEGSGEYNRGCRERRQKQKAGSASSSREGQ</sequence>
<evidence type="ECO:0000313" key="2">
    <source>
        <dbReference type="EMBL" id="TVU46672.1"/>
    </source>
</evidence>
<protein>
    <submittedName>
        <fullName evidence="2">Uncharacterized protein</fullName>
    </submittedName>
</protein>
<dbReference type="Proteomes" id="UP000324897">
    <property type="component" value="Chromosome 5"/>
</dbReference>
<dbReference type="PANTHER" id="PTHR33676:SF3">
    <property type="entry name" value="COLD-REGULATED PROTEIN 27"/>
    <property type="match status" value="1"/>
</dbReference>
<dbReference type="EMBL" id="RWGY01000004">
    <property type="protein sequence ID" value="TVU46704.1"/>
    <property type="molecule type" value="Genomic_DNA"/>
</dbReference>
<dbReference type="Gramene" id="TVU46672">
    <property type="protein sequence ID" value="TVU46672"/>
    <property type="gene ID" value="EJB05_06222"/>
</dbReference>
<feature type="compositionally biased region" description="Polar residues" evidence="1">
    <location>
        <begin position="117"/>
        <end position="139"/>
    </location>
</feature>
<gene>
    <name evidence="2" type="ORF">EJB05_06222</name>
    <name evidence="3" type="ORF">EJB05_06255</name>
</gene>
<organism evidence="2 4">
    <name type="scientific">Eragrostis curvula</name>
    <name type="common">weeping love grass</name>
    <dbReference type="NCBI Taxonomy" id="38414"/>
    <lineage>
        <taxon>Eukaryota</taxon>
        <taxon>Viridiplantae</taxon>
        <taxon>Streptophyta</taxon>
        <taxon>Embryophyta</taxon>
        <taxon>Tracheophyta</taxon>
        <taxon>Spermatophyta</taxon>
        <taxon>Magnoliopsida</taxon>
        <taxon>Liliopsida</taxon>
        <taxon>Poales</taxon>
        <taxon>Poaceae</taxon>
        <taxon>PACMAD clade</taxon>
        <taxon>Chloridoideae</taxon>
        <taxon>Eragrostideae</taxon>
        <taxon>Eragrostidinae</taxon>
        <taxon>Eragrostis</taxon>
    </lineage>
</organism>
<dbReference type="EMBL" id="RWGY01000004">
    <property type="protein sequence ID" value="TVU46672.1"/>
    <property type="molecule type" value="Genomic_DNA"/>
</dbReference>